<dbReference type="EMBL" id="LXQA010655996">
    <property type="protein sequence ID" value="MCI64441.1"/>
    <property type="molecule type" value="Genomic_DNA"/>
</dbReference>
<sequence length="44" mass="4759">RLAPTGVAPRAQALLLRRFKPLLAARRARKAAPCAGHCSQVDFC</sequence>
<evidence type="ECO:0000313" key="2">
    <source>
        <dbReference type="Proteomes" id="UP000265520"/>
    </source>
</evidence>
<proteinExistence type="predicted"/>
<evidence type="ECO:0000313" key="1">
    <source>
        <dbReference type="EMBL" id="MCI64441.1"/>
    </source>
</evidence>
<protein>
    <submittedName>
        <fullName evidence="1">Uncharacterized protein</fullName>
    </submittedName>
</protein>
<dbReference type="Proteomes" id="UP000265520">
    <property type="component" value="Unassembled WGS sequence"/>
</dbReference>
<reference evidence="1 2" key="1">
    <citation type="journal article" date="2018" name="Front. Plant Sci.">
        <title>Red Clover (Trifolium pratense) and Zigzag Clover (T. medium) - A Picture of Genomic Similarities and Differences.</title>
        <authorList>
            <person name="Dluhosova J."/>
            <person name="Istvanek J."/>
            <person name="Nedelnik J."/>
            <person name="Repkova J."/>
        </authorList>
    </citation>
    <scope>NUCLEOTIDE SEQUENCE [LARGE SCALE GENOMIC DNA]</scope>
    <source>
        <strain evidence="2">cv. 10/8</strain>
        <tissue evidence="1">Leaf</tissue>
    </source>
</reference>
<organism evidence="1 2">
    <name type="scientific">Trifolium medium</name>
    <dbReference type="NCBI Taxonomy" id="97028"/>
    <lineage>
        <taxon>Eukaryota</taxon>
        <taxon>Viridiplantae</taxon>
        <taxon>Streptophyta</taxon>
        <taxon>Embryophyta</taxon>
        <taxon>Tracheophyta</taxon>
        <taxon>Spermatophyta</taxon>
        <taxon>Magnoliopsida</taxon>
        <taxon>eudicotyledons</taxon>
        <taxon>Gunneridae</taxon>
        <taxon>Pentapetalae</taxon>
        <taxon>rosids</taxon>
        <taxon>fabids</taxon>
        <taxon>Fabales</taxon>
        <taxon>Fabaceae</taxon>
        <taxon>Papilionoideae</taxon>
        <taxon>50 kb inversion clade</taxon>
        <taxon>NPAAA clade</taxon>
        <taxon>Hologalegina</taxon>
        <taxon>IRL clade</taxon>
        <taxon>Trifolieae</taxon>
        <taxon>Trifolium</taxon>
    </lineage>
</organism>
<name>A0A392TTA5_9FABA</name>
<accession>A0A392TTA5</accession>
<feature type="non-terminal residue" evidence="1">
    <location>
        <position position="1"/>
    </location>
</feature>
<comment type="caution">
    <text evidence="1">The sequence shown here is derived from an EMBL/GenBank/DDBJ whole genome shotgun (WGS) entry which is preliminary data.</text>
</comment>
<keyword evidence="2" id="KW-1185">Reference proteome</keyword>
<dbReference type="AlphaFoldDB" id="A0A392TTA5"/>